<name>A0AAN8AHE6_ELEMC</name>
<dbReference type="EMBL" id="JAUZQC010000018">
    <property type="protein sequence ID" value="KAK5855132.1"/>
    <property type="molecule type" value="Genomic_DNA"/>
</dbReference>
<gene>
    <name evidence="1" type="ORF">PBY51_005266</name>
</gene>
<protein>
    <submittedName>
        <fullName evidence="1">Uncharacterized protein</fullName>
    </submittedName>
</protein>
<accession>A0AAN8AHE6</accession>
<sequence length="190" mass="20895">MSSYYNQAFTELIQGDQVARMLPSAGTVSPGEASGGQYILNGQQMFISPDAVGSYTTPDNIPAYTTRGVYPSQIYPQQEAMRFNMQSFGHTAYPPLPEWVLLGRQQQWLLQQQQYSSWMMAPLPSGNVEASNDAAYVTQNSSQVYSQPPFIHYPPPANSGIISHGSENSFIASGTGFFTPVPHMTDNSPR</sequence>
<proteinExistence type="predicted"/>
<reference evidence="1 2" key="2">
    <citation type="journal article" date="2023" name="Mol. Biol. Evol.">
        <title>Genomics of Secondarily Temperate Adaptation in the Only Non-Antarctic Icefish.</title>
        <authorList>
            <person name="Rivera-Colon A.G."/>
            <person name="Rayamajhi N."/>
            <person name="Minhas B.F."/>
            <person name="Madrigal G."/>
            <person name="Bilyk K.T."/>
            <person name="Yoon V."/>
            <person name="Hune M."/>
            <person name="Gregory S."/>
            <person name="Cheng C.H.C."/>
            <person name="Catchen J.M."/>
        </authorList>
    </citation>
    <scope>NUCLEOTIDE SEQUENCE [LARGE SCALE GENOMIC DNA]</scope>
    <source>
        <strain evidence="1">JMC-PN-2008</strain>
    </source>
</reference>
<reference evidence="1 2" key="1">
    <citation type="journal article" date="2023" name="Genes (Basel)">
        <title>Chromosome-Level Genome Assembly and Circadian Gene Repertoire of the Patagonia Blennie Eleginops maclovinus-The Closest Ancestral Proxy of Antarctic Cryonotothenioids.</title>
        <authorList>
            <person name="Cheng C.C."/>
            <person name="Rivera-Colon A.G."/>
            <person name="Minhas B.F."/>
            <person name="Wilson L."/>
            <person name="Rayamajhi N."/>
            <person name="Vargas-Chacoff L."/>
            <person name="Catchen J.M."/>
        </authorList>
    </citation>
    <scope>NUCLEOTIDE SEQUENCE [LARGE SCALE GENOMIC DNA]</scope>
    <source>
        <strain evidence="1">JMC-PN-2008</strain>
    </source>
</reference>
<comment type="caution">
    <text evidence="1">The sequence shown here is derived from an EMBL/GenBank/DDBJ whole genome shotgun (WGS) entry which is preliminary data.</text>
</comment>
<evidence type="ECO:0000313" key="2">
    <source>
        <dbReference type="Proteomes" id="UP001346869"/>
    </source>
</evidence>
<dbReference type="Proteomes" id="UP001346869">
    <property type="component" value="Unassembled WGS sequence"/>
</dbReference>
<organism evidence="1 2">
    <name type="scientific">Eleginops maclovinus</name>
    <name type="common">Patagonian blennie</name>
    <name type="synonym">Eleginus maclovinus</name>
    <dbReference type="NCBI Taxonomy" id="56733"/>
    <lineage>
        <taxon>Eukaryota</taxon>
        <taxon>Metazoa</taxon>
        <taxon>Chordata</taxon>
        <taxon>Craniata</taxon>
        <taxon>Vertebrata</taxon>
        <taxon>Euteleostomi</taxon>
        <taxon>Actinopterygii</taxon>
        <taxon>Neopterygii</taxon>
        <taxon>Teleostei</taxon>
        <taxon>Neoteleostei</taxon>
        <taxon>Acanthomorphata</taxon>
        <taxon>Eupercaria</taxon>
        <taxon>Perciformes</taxon>
        <taxon>Notothenioidei</taxon>
        <taxon>Eleginopidae</taxon>
        <taxon>Eleginops</taxon>
    </lineage>
</organism>
<evidence type="ECO:0000313" key="1">
    <source>
        <dbReference type="EMBL" id="KAK5855132.1"/>
    </source>
</evidence>
<dbReference type="AlphaFoldDB" id="A0AAN8AHE6"/>
<keyword evidence="2" id="KW-1185">Reference proteome</keyword>